<feature type="domain" description="PepSY" evidence="3">
    <location>
        <begin position="7"/>
        <end position="84"/>
    </location>
</feature>
<comment type="caution">
    <text evidence="4">The sequence shown here is derived from an EMBL/GenBank/DDBJ whole genome shotgun (WGS) entry which is preliminary data.</text>
</comment>
<accession>A0A0C3I9L7</accession>
<name>A0A0C3I9L7_9VIBR</name>
<feature type="region of interest" description="Disordered" evidence="1">
    <location>
        <begin position="82"/>
        <end position="126"/>
    </location>
</feature>
<dbReference type="Proteomes" id="UP000031977">
    <property type="component" value="Unassembled WGS sequence"/>
</dbReference>
<keyword evidence="5" id="KW-1185">Reference proteome</keyword>
<evidence type="ECO:0000259" key="3">
    <source>
        <dbReference type="Pfam" id="PF13670"/>
    </source>
</evidence>
<reference evidence="4 5" key="1">
    <citation type="submission" date="2015-01" db="EMBL/GenBank/DDBJ databases">
        <title>Draft genome of Vibrio mytili type strain CAIM 528.</title>
        <authorList>
            <person name="Gonzalez-Castillo A."/>
            <person name="Gomez-Gil B."/>
            <person name="Enciso-Ibarra J."/>
        </authorList>
    </citation>
    <scope>NUCLEOTIDE SEQUENCE [LARGE SCALE GENOMIC DNA]</scope>
    <source>
        <strain evidence="4 5">CAIM 528</strain>
    </source>
</reference>
<evidence type="ECO:0000256" key="1">
    <source>
        <dbReference type="SAM" id="MobiDB-lite"/>
    </source>
</evidence>
<protein>
    <recommendedName>
        <fullName evidence="3">PepSY domain-containing protein</fullName>
    </recommendedName>
</protein>
<dbReference type="InterPro" id="IPR025711">
    <property type="entry name" value="PepSY"/>
</dbReference>
<dbReference type="RefSeq" id="WP_019677800.1">
    <property type="nucleotide sequence ID" value="NZ_CBCRVP010000007.1"/>
</dbReference>
<dbReference type="Pfam" id="PF13670">
    <property type="entry name" value="PepSY_2"/>
    <property type="match status" value="1"/>
</dbReference>
<evidence type="ECO:0000313" key="5">
    <source>
        <dbReference type="Proteomes" id="UP000031977"/>
    </source>
</evidence>
<dbReference type="AlphaFoldDB" id="A0A0C3I9L7"/>
<gene>
    <name evidence="4" type="ORF">SU60_06250</name>
</gene>
<evidence type="ECO:0000256" key="2">
    <source>
        <dbReference type="SAM" id="SignalP"/>
    </source>
</evidence>
<feature type="chain" id="PRO_5002165693" description="PepSY domain-containing protein" evidence="2">
    <location>
        <begin position="22"/>
        <end position="126"/>
    </location>
</feature>
<sequence>MKTKPIILSLSLLLLSGTALADDDCDDPVASWQPRENLREKLEAEGWTVHRIKVDDGCYEVRGLDADGVRAEASFAPASLTMMKWEREDSDDEERDRGNRKNGQDNPKSQAPRNGIVKGRPTVTVE</sequence>
<dbReference type="STRING" id="50718.SU60_06250"/>
<feature type="signal peptide" evidence="2">
    <location>
        <begin position="1"/>
        <end position="21"/>
    </location>
</feature>
<keyword evidence="2" id="KW-0732">Signal</keyword>
<organism evidence="4 5">
    <name type="scientific">Vibrio mytili</name>
    <dbReference type="NCBI Taxonomy" id="50718"/>
    <lineage>
        <taxon>Bacteria</taxon>
        <taxon>Pseudomonadati</taxon>
        <taxon>Pseudomonadota</taxon>
        <taxon>Gammaproteobacteria</taxon>
        <taxon>Vibrionales</taxon>
        <taxon>Vibrionaceae</taxon>
        <taxon>Vibrio</taxon>
    </lineage>
</organism>
<dbReference type="EMBL" id="JXOK01000015">
    <property type="protein sequence ID" value="KIN11670.1"/>
    <property type="molecule type" value="Genomic_DNA"/>
</dbReference>
<proteinExistence type="predicted"/>
<dbReference type="OrthoDB" id="5625293at2"/>
<evidence type="ECO:0000313" key="4">
    <source>
        <dbReference type="EMBL" id="KIN11670.1"/>
    </source>
</evidence>